<dbReference type="InterPro" id="IPR025917">
    <property type="entry name" value="YuiB"/>
</dbReference>
<keyword evidence="1" id="KW-0472">Membrane</keyword>
<gene>
    <name evidence="2" type="ORF">SAMN04490247_2610</name>
</gene>
<evidence type="ECO:0000256" key="1">
    <source>
        <dbReference type="SAM" id="Phobius"/>
    </source>
</evidence>
<evidence type="ECO:0000313" key="2">
    <source>
        <dbReference type="EMBL" id="SDJ63075.1"/>
    </source>
</evidence>
<dbReference type="AlphaFoldDB" id="A0A1G8VCK4"/>
<protein>
    <submittedName>
        <fullName evidence="2">Putative membrane protein</fullName>
    </submittedName>
</protein>
<accession>A0A1G8VCK4</accession>
<dbReference type="Proteomes" id="UP000199225">
    <property type="component" value="Unassembled WGS sequence"/>
</dbReference>
<name>A0A1G8VCK4_9BACI</name>
<dbReference type="OrthoDB" id="2382309at2"/>
<dbReference type="EMBL" id="FNEV01000008">
    <property type="protein sequence ID" value="SDJ63075.1"/>
    <property type="molecule type" value="Genomic_DNA"/>
</dbReference>
<keyword evidence="3" id="KW-1185">Reference proteome</keyword>
<feature type="transmembrane region" description="Helical" evidence="1">
    <location>
        <begin position="31"/>
        <end position="49"/>
    </location>
</feature>
<keyword evidence="1" id="KW-0812">Transmembrane</keyword>
<proteinExistence type="predicted"/>
<dbReference type="Pfam" id="PF14068">
    <property type="entry name" value="YuiB"/>
    <property type="match status" value="1"/>
</dbReference>
<dbReference type="STRING" id="86666.SAMN04490247_2610"/>
<feature type="transmembrane region" description="Helical" evidence="1">
    <location>
        <begin position="69"/>
        <end position="97"/>
    </location>
</feature>
<feature type="transmembrane region" description="Helical" evidence="1">
    <location>
        <begin position="6"/>
        <end position="24"/>
    </location>
</feature>
<keyword evidence="1" id="KW-1133">Transmembrane helix</keyword>
<evidence type="ECO:0000313" key="3">
    <source>
        <dbReference type="Proteomes" id="UP000199225"/>
    </source>
</evidence>
<reference evidence="3" key="1">
    <citation type="submission" date="2016-10" db="EMBL/GenBank/DDBJ databases">
        <authorList>
            <person name="Varghese N."/>
            <person name="Submissions S."/>
        </authorList>
    </citation>
    <scope>NUCLEOTIDE SEQUENCE [LARGE SCALE GENOMIC DNA]</scope>
    <source>
        <strain evidence="3">DSM 4771</strain>
    </source>
</reference>
<sequence length="105" mass="12045">MDIVQFAVSILLFFVLFFGISFLLNMILRMSWFMLFVYPAIVFLIVDDFPLNRYFREPGGAISDVWSTILSLSIFDIIILVSGFAGTVVAGMVIRLLRKKGYQMF</sequence>
<organism evidence="2 3">
    <name type="scientific">Salimicrobium halophilum</name>
    <dbReference type="NCBI Taxonomy" id="86666"/>
    <lineage>
        <taxon>Bacteria</taxon>
        <taxon>Bacillati</taxon>
        <taxon>Bacillota</taxon>
        <taxon>Bacilli</taxon>
        <taxon>Bacillales</taxon>
        <taxon>Bacillaceae</taxon>
        <taxon>Salimicrobium</taxon>
    </lineage>
</organism>